<sequence length="176" mass="20515">MAATVLEVLRGFHEETEKLEEVGVQLLLQQQELEGDEQQQQQQQQLAPLSLKPKQKSERKRKEILKLQLALADCIQKIQTKAENIIEIYNDKDEARLDETLFLGGKRQQKKGSAAANSSSSSSSNDIWKNFYDRLKEIRDIHKKRQIEQTQDKQMPYQPPTTQEMLQEYLDVNIYI</sequence>
<dbReference type="OrthoDB" id="2160351at2759"/>
<feature type="region of interest" description="Disordered" evidence="1">
    <location>
        <begin position="34"/>
        <end position="57"/>
    </location>
</feature>
<evidence type="ECO:0000256" key="1">
    <source>
        <dbReference type="SAM" id="MobiDB-lite"/>
    </source>
</evidence>
<protein>
    <submittedName>
        <fullName evidence="3">Splicing factor 3a protein, putative</fullName>
    </submittedName>
</protein>
<reference evidence="3" key="2">
    <citation type="submission" date="2013-10" db="EMBL/GenBank/DDBJ databases">
        <authorList>
            <person name="Aslett M."/>
        </authorList>
    </citation>
    <scope>NUCLEOTIDE SEQUENCE [LARGE SCALE GENOMIC DNA]</scope>
    <source>
        <strain evidence="3">Houghton</strain>
    </source>
</reference>
<evidence type="ECO:0000259" key="2">
    <source>
        <dbReference type="Pfam" id="PF12108"/>
    </source>
</evidence>
<reference evidence="3" key="1">
    <citation type="submission" date="2013-10" db="EMBL/GenBank/DDBJ databases">
        <title>Genomic analysis of the causative agents of coccidiosis in chickens.</title>
        <authorList>
            <person name="Reid A.J."/>
            <person name="Blake D."/>
            <person name="Billington K."/>
            <person name="Browne H."/>
            <person name="Dunn M."/>
            <person name="Hung S."/>
            <person name="Kawahara F."/>
            <person name="Miranda-Saavedra D."/>
            <person name="Mourier T."/>
            <person name="Nagra H."/>
            <person name="Otto T.D."/>
            <person name="Rawlings N."/>
            <person name="Sanchez A."/>
            <person name="Sanders M."/>
            <person name="Subramaniam C."/>
            <person name="Tay Y."/>
            <person name="Dear P."/>
            <person name="Doerig C."/>
            <person name="Gruber A."/>
            <person name="Parkinson J."/>
            <person name="Shirley M."/>
            <person name="Wan K.L."/>
            <person name="Berriman M."/>
            <person name="Tomley F."/>
            <person name="Pain A."/>
        </authorList>
    </citation>
    <scope>NUCLEOTIDE SEQUENCE [LARGE SCALE GENOMIC DNA]</scope>
    <source>
        <strain evidence="3">Houghton</strain>
    </source>
</reference>
<dbReference type="Proteomes" id="UP000030750">
    <property type="component" value="Unassembled WGS sequence"/>
</dbReference>
<evidence type="ECO:0000313" key="3">
    <source>
        <dbReference type="EMBL" id="CDJ54157.1"/>
    </source>
</evidence>
<keyword evidence="4" id="KW-1185">Reference proteome</keyword>
<dbReference type="Pfam" id="PF12108">
    <property type="entry name" value="SF3a60_bindingd"/>
    <property type="match status" value="1"/>
</dbReference>
<gene>
    <name evidence="3" type="ORF">EBH_0083190</name>
</gene>
<proteinExistence type="predicted"/>
<organism evidence="3 4">
    <name type="scientific">Eimeria brunetti</name>
    <dbReference type="NCBI Taxonomy" id="51314"/>
    <lineage>
        <taxon>Eukaryota</taxon>
        <taxon>Sar</taxon>
        <taxon>Alveolata</taxon>
        <taxon>Apicomplexa</taxon>
        <taxon>Conoidasida</taxon>
        <taxon>Coccidia</taxon>
        <taxon>Eucoccidiorida</taxon>
        <taxon>Eimeriorina</taxon>
        <taxon>Eimeriidae</taxon>
        <taxon>Eimeria</taxon>
    </lineage>
</organism>
<dbReference type="VEuPathDB" id="ToxoDB:EBH_0083190"/>
<evidence type="ECO:0000313" key="4">
    <source>
        <dbReference type="Proteomes" id="UP000030750"/>
    </source>
</evidence>
<dbReference type="InterPro" id="IPR021966">
    <property type="entry name" value="SF3a60_bindingd"/>
</dbReference>
<dbReference type="EMBL" id="HG713872">
    <property type="protein sequence ID" value="CDJ54157.1"/>
    <property type="molecule type" value="Genomic_DNA"/>
</dbReference>
<feature type="domain" description="Splicing factor SF3a60 binding" evidence="2">
    <location>
        <begin position="123"/>
        <end position="144"/>
    </location>
</feature>
<dbReference type="AlphaFoldDB" id="U6LUX7"/>
<feature type="compositionally biased region" description="Low complexity" evidence="1">
    <location>
        <begin position="34"/>
        <end position="46"/>
    </location>
</feature>
<name>U6LUX7_9EIME</name>
<accession>U6LUX7</accession>